<comment type="caution">
    <text evidence="2">The sequence shown here is derived from an EMBL/GenBank/DDBJ whole genome shotgun (WGS) entry which is preliminary data.</text>
</comment>
<feature type="compositionally biased region" description="Low complexity" evidence="1">
    <location>
        <begin position="69"/>
        <end position="97"/>
    </location>
</feature>
<feature type="compositionally biased region" description="Basic and acidic residues" evidence="1">
    <location>
        <begin position="132"/>
        <end position="149"/>
    </location>
</feature>
<reference evidence="2 3" key="1">
    <citation type="submission" date="2024-09" db="EMBL/GenBank/DDBJ databases">
        <title>Rethinking Asexuality: The Enigmatic Case of Functional Sexual Genes in Lepraria (Stereocaulaceae).</title>
        <authorList>
            <person name="Doellman M."/>
            <person name="Sun Y."/>
            <person name="Barcenas-Pena A."/>
            <person name="Lumbsch H.T."/>
            <person name="Grewe F."/>
        </authorList>
    </citation>
    <scope>NUCLEOTIDE SEQUENCE [LARGE SCALE GENOMIC DNA]</scope>
    <source>
        <strain evidence="2 3">Mercado 3170</strain>
    </source>
</reference>
<name>A0ABR4A1T1_9LECA</name>
<sequence>MSSYPRSASHYINSSSSKNPSSSQHAQGSPYHHPYDPAYNSRTGSRYDSSQYDSSRHESRREERRLEPRSSSSARQASRSSSMVTKTTNSSSSSSRSRYGDPVIENGGGPMRDDIVRRKGDDPMYWKNSEFSAERTPKNYDARKERDSRYYPNSFN</sequence>
<feature type="compositionally biased region" description="Low complexity" evidence="1">
    <location>
        <begin position="7"/>
        <end position="23"/>
    </location>
</feature>
<proteinExistence type="predicted"/>
<feature type="region of interest" description="Disordered" evidence="1">
    <location>
        <begin position="1"/>
        <end position="156"/>
    </location>
</feature>
<protein>
    <submittedName>
        <fullName evidence="2">Uncharacterized protein</fullName>
    </submittedName>
</protein>
<evidence type="ECO:0000313" key="2">
    <source>
        <dbReference type="EMBL" id="KAL2038312.1"/>
    </source>
</evidence>
<feature type="compositionally biased region" description="Basic and acidic residues" evidence="1">
    <location>
        <begin position="111"/>
        <end position="124"/>
    </location>
</feature>
<gene>
    <name evidence="2" type="ORF">N7G274_008961</name>
</gene>
<organism evidence="2 3">
    <name type="scientific">Stereocaulon virgatum</name>
    <dbReference type="NCBI Taxonomy" id="373712"/>
    <lineage>
        <taxon>Eukaryota</taxon>
        <taxon>Fungi</taxon>
        <taxon>Dikarya</taxon>
        <taxon>Ascomycota</taxon>
        <taxon>Pezizomycotina</taxon>
        <taxon>Lecanoromycetes</taxon>
        <taxon>OSLEUM clade</taxon>
        <taxon>Lecanoromycetidae</taxon>
        <taxon>Lecanorales</taxon>
        <taxon>Lecanorineae</taxon>
        <taxon>Stereocaulaceae</taxon>
        <taxon>Stereocaulon</taxon>
    </lineage>
</organism>
<keyword evidence="3" id="KW-1185">Reference proteome</keyword>
<evidence type="ECO:0000313" key="3">
    <source>
        <dbReference type="Proteomes" id="UP001590950"/>
    </source>
</evidence>
<dbReference type="EMBL" id="JBEFKJ010000033">
    <property type="protein sequence ID" value="KAL2038312.1"/>
    <property type="molecule type" value="Genomic_DNA"/>
</dbReference>
<dbReference type="Proteomes" id="UP001590950">
    <property type="component" value="Unassembled WGS sequence"/>
</dbReference>
<accession>A0ABR4A1T1</accession>
<feature type="compositionally biased region" description="Basic and acidic residues" evidence="1">
    <location>
        <begin position="54"/>
        <end position="68"/>
    </location>
</feature>
<evidence type="ECO:0000256" key="1">
    <source>
        <dbReference type="SAM" id="MobiDB-lite"/>
    </source>
</evidence>